<dbReference type="PANTHER" id="PTHR31232:SF149">
    <property type="entry name" value="S-PROTEIN HOMOLOG"/>
    <property type="match status" value="1"/>
</dbReference>
<feature type="chain" id="PRO_5043095575" description="S-protein homolog" evidence="6">
    <location>
        <begin position="23"/>
        <end position="142"/>
    </location>
</feature>
<evidence type="ECO:0000256" key="2">
    <source>
        <dbReference type="ARBA" id="ARBA00005581"/>
    </source>
</evidence>
<sequence length="142" mass="16610">MIPLSKILVLVLYASAMQRSFAEMEPGRNIHITPVITVRIFNELVEDKADVTIHCKSKDDDLGVHVVPFGKTYEFSFRENIWGSTLFFCGFNSKGRSVVFDVFESKRDYERILKYSIWRVRKDGVHGFQEKPTKEDLIFKWK</sequence>
<gene>
    <name evidence="7" type="ORF">K2173_003700</name>
</gene>
<protein>
    <recommendedName>
        <fullName evidence="6">S-protein homolog</fullName>
    </recommendedName>
</protein>
<comment type="caution">
    <text evidence="7">The sequence shown here is derived from an EMBL/GenBank/DDBJ whole genome shotgun (WGS) entry which is preliminary data.</text>
</comment>
<dbReference type="GO" id="GO:0060320">
    <property type="term" value="P:rejection of self pollen"/>
    <property type="evidence" value="ECO:0007669"/>
    <property type="project" value="UniProtKB-KW"/>
</dbReference>
<evidence type="ECO:0000256" key="3">
    <source>
        <dbReference type="ARBA" id="ARBA00022471"/>
    </source>
</evidence>
<dbReference type="PANTHER" id="PTHR31232">
    <property type="match status" value="1"/>
</dbReference>
<evidence type="ECO:0000313" key="8">
    <source>
        <dbReference type="Proteomes" id="UP001159364"/>
    </source>
</evidence>
<evidence type="ECO:0000256" key="4">
    <source>
        <dbReference type="ARBA" id="ARBA00022525"/>
    </source>
</evidence>
<name>A0AAV8TB20_9ROSI</name>
<dbReference type="AlphaFoldDB" id="A0AAV8TB20"/>
<reference evidence="7 8" key="1">
    <citation type="submission" date="2021-09" db="EMBL/GenBank/DDBJ databases">
        <title>Genomic insights and catalytic innovation underlie evolution of tropane alkaloids biosynthesis.</title>
        <authorList>
            <person name="Wang Y.-J."/>
            <person name="Tian T."/>
            <person name="Huang J.-P."/>
            <person name="Huang S.-X."/>
        </authorList>
    </citation>
    <scope>NUCLEOTIDE SEQUENCE [LARGE SCALE GENOMIC DNA]</scope>
    <source>
        <strain evidence="7">KIB-2018</strain>
        <tissue evidence="7">Leaf</tissue>
    </source>
</reference>
<evidence type="ECO:0000256" key="1">
    <source>
        <dbReference type="ARBA" id="ARBA00004613"/>
    </source>
</evidence>
<evidence type="ECO:0000256" key="5">
    <source>
        <dbReference type="ARBA" id="ARBA00022729"/>
    </source>
</evidence>
<accession>A0AAV8TB20</accession>
<comment type="subcellular location">
    <subcellularLocation>
        <location evidence="1 6">Secreted</location>
    </subcellularLocation>
</comment>
<dbReference type="InterPro" id="IPR010264">
    <property type="entry name" value="Self-incomp_S1"/>
</dbReference>
<proteinExistence type="inferred from homology"/>
<keyword evidence="3 6" id="KW-0713">Self-incompatibility</keyword>
<keyword evidence="8" id="KW-1185">Reference proteome</keyword>
<dbReference type="GO" id="GO:0005576">
    <property type="term" value="C:extracellular region"/>
    <property type="evidence" value="ECO:0007669"/>
    <property type="project" value="UniProtKB-SubCell"/>
</dbReference>
<feature type="signal peptide" evidence="6">
    <location>
        <begin position="1"/>
        <end position="22"/>
    </location>
</feature>
<comment type="similarity">
    <text evidence="2 6">Belongs to the plant self-incompatibility (S1) protein family.</text>
</comment>
<dbReference type="EMBL" id="JAIWQS010000005">
    <property type="protein sequence ID" value="KAJ8763918.1"/>
    <property type="molecule type" value="Genomic_DNA"/>
</dbReference>
<organism evidence="7 8">
    <name type="scientific">Erythroxylum novogranatense</name>
    <dbReference type="NCBI Taxonomy" id="1862640"/>
    <lineage>
        <taxon>Eukaryota</taxon>
        <taxon>Viridiplantae</taxon>
        <taxon>Streptophyta</taxon>
        <taxon>Embryophyta</taxon>
        <taxon>Tracheophyta</taxon>
        <taxon>Spermatophyta</taxon>
        <taxon>Magnoliopsida</taxon>
        <taxon>eudicotyledons</taxon>
        <taxon>Gunneridae</taxon>
        <taxon>Pentapetalae</taxon>
        <taxon>rosids</taxon>
        <taxon>fabids</taxon>
        <taxon>Malpighiales</taxon>
        <taxon>Erythroxylaceae</taxon>
        <taxon>Erythroxylum</taxon>
    </lineage>
</organism>
<evidence type="ECO:0000313" key="7">
    <source>
        <dbReference type="EMBL" id="KAJ8763918.1"/>
    </source>
</evidence>
<keyword evidence="4 6" id="KW-0964">Secreted</keyword>
<evidence type="ECO:0000256" key="6">
    <source>
        <dbReference type="RuleBase" id="RU367044"/>
    </source>
</evidence>
<keyword evidence="5 6" id="KW-0732">Signal</keyword>
<dbReference type="Pfam" id="PF05938">
    <property type="entry name" value="Self-incomp_S1"/>
    <property type="match status" value="1"/>
</dbReference>
<dbReference type="Proteomes" id="UP001159364">
    <property type="component" value="Linkage Group LG05"/>
</dbReference>